<evidence type="ECO:0000313" key="1">
    <source>
        <dbReference type="EMBL" id="KAH6588735.1"/>
    </source>
</evidence>
<organism evidence="1 2">
    <name type="scientific">Batrachochytrium salamandrivorans</name>
    <dbReference type="NCBI Taxonomy" id="1357716"/>
    <lineage>
        <taxon>Eukaryota</taxon>
        <taxon>Fungi</taxon>
        <taxon>Fungi incertae sedis</taxon>
        <taxon>Chytridiomycota</taxon>
        <taxon>Chytridiomycota incertae sedis</taxon>
        <taxon>Chytridiomycetes</taxon>
        <taxon>Rhizophydiales</taxon>
        <taxon>Rhizophydiales incertae sedis</taxon>
        <taxon>Batrachochytrium</taxon>
    </lineage>
</organism>
<evidence type="ECO:0000313" key="2">
    <source>
        <dbReference type="Proteomes" id="UP001648503"/>
    </source>
</evidence>
<dbReference type="EMBL" id="JAFCIX010000494">
    <property type="protein sequence ID" value="KAH6588735.1"/>
    <property type="molecule type" value="Genomic_DNA"/>
</dbReference>
<name>A0ABQ8EYA8_9FUNG</name>
<comment type="caution">
    <text evidence="1">The sequence shown here is derived from an EMBL/GenBank/DDBJ whole genome shotgun (WGS) entry which is preliminary data.</text>
</comment>
<gene>
    <name evidence="1" type="ORF">BASA50_010535</name>
</gene>
<accession>A0ABQ8EYA8</accession>
<keyword evidence="2" id="KW-1185">Reference proteome</keyword>
<protein>
    <submittedName>
        <fullName evidence="1">Uncharacterized protein</fullName>
    </submittedName>
</protein>
<dbReference type="Proteomes" id="UP001648503">
    <property type="component" value="Unassembled WGS sequence"/>
</dbReference>
<sequence>MLNMQNTAKKAVEEHLGDVDRGISRITKDPQYVMSELEGITKSVSRMYLALKNLCDGEYKDLASKVGSTGNEKHIKVAETHISDAKNYYEIILDGFNYIKDHIKVGRITFKVRAT</sequence>
<proteinExistence type="predicted"/>
<reference evidence="1 2" key="1">
    <citation type="submission" date="2021-02" db="EMBL/GenBank/DDBJ databases">
        <title>Variation within the Batrachochytrium salamandrivorans European outbreak.</title>
        <authorList>
            <person name="Kelly M."/>
            <person name="Pasmans F."/>
            <person name="Shea T.P."/>
            <person name="Munoz J.F."/>
            <person name="Carranza S."/>
            <person name="Cuomo C.A."/>
            <person name="Martel A."/>
        </authorList>
    </citation>
    <scope>NUCLEOTIDE SEQUENCE [LARGE SCALE GENOMIC DNA]</scope>
    <source>
        <strain evidence="1 2">AMFP18/2</strain>
    </source>
</reference>